<reference evidence="1 2" key="1">
    <citation type="submission" date="2014-04" db="EMBL/GenBank/DDBJ databases">
        <authorList>
            <consortium name="DOE Joint Genome Institute"/>
            <person name="Kuo A."/>
            <person name="Gay G."/>
            <person name="Dore J."/>
            <person name="Kohler A."/>
            <person name="Nagy L.G."/>
            <person name="Floudas D."/>
            <person name="Copeland A."/>
            <person name="Barry K.W."/>
            <person name="Cichocki N."/>
            <person name="Veneault-Fourrey C."/>
            <person name="LaButti K."/>
            <person name="Lindquist E.A."/>
            <person name="Lipzen A."/>
            <person name="Lundell T."/>
            <person name="Morin E."/>
            <person name="Murat C."/>
            <person name="Sun H."/>
            <person name="Tunlid A."/>
            <person name="Henrissat B."/>
            <person name="Grigoriev I.V."/>
            <person name="Hibbett D.S."/>
            <person name="Martin F."/>
            <person name="Nordberg H.P."/>
            <person name="Cantor M.N."/>
            <person name="Hua S.X."/>
        </authorList>
    </citation>
    <scope>NUCLEOTIDE SEQUENCE [LARGE SCALE GENOMIC DNA]</scope>
    <source>
        <strain evidence="2">h7</strain>
    </source>
</reference>
<gene>
    <name evidence="1" type="ORF">M413DRAFT_233314</name>
</gene>
<reference evidence="2" key="2">
    <citation type="submission" date="2015-01" db="EMBL/GenBank/DDBJ databases">
        <title>Evolutionary Origins and Diversification of the Mycorrhizal Mutualists.</title>
        <authorList>
            <consortium name="DOE Joint Genome Institute"/>
            <consortium name="Mycorrhizal Genomics Consortium"/>
            <person name="Kohler A."/>
            <person name="Kuo A."/>
            <person name="Nagy L.G."/>
            <person name="Floudas D."/>
            <person name="Copeland A."/>
            <person name="Barry K.W."/>
            <person name="Cichocki N."/>
            <person name="Veneault-Fourrey C."/>
            <person name="LaButti K."/>
            <person name="Lindquist E.A."/>
            <person name="Lipzen A."/>
            <person name="Lundell T."/>
            <person name="Morin E."/>
            <person name="Murat C."/>
            <person name="Riley R."/>
            <person name="Ohm R."/>
            <person name="Sun H."/>
            <person name="Tunlid A."/>
            <person name="Henrissat B."/>
            <person name="Grigoriev I.V."/>
            <person name="Hibbett D.S."/>
            <person name="Martin F."/>
        </authorList>
    </citation>
    <scope>NUCLEOTIDE SEQUENCE [LARGE SCALE GENOMIC DNA]</scope>
    <source>
        <strain evidence="2">h7</strain>
    </source>
</reference>
<keyword evidence="2" id="KW-1185">Reference proteome</keyword>
<dbReference type="EMBL" id="KN831787">
    <property type="protein sequence ID" value="KIM38972.1"/>
    <property type="molecule type" value="Genomic_DNA"/>
</dbReference>
<name>A0A0C2YD54_HEBCY</name>
<dbReference type="Proteomes" id="UP000053424">
    <property type="component" value="Unassembled WGS sequence"/>
</dbReference>
<proteinExistence type="predicted"/>
<organism evidence="1 2">
    <name type="scientific">Hebeloma cylindrosporum</name>
    <dbReference type="NCBI Taxonomy" id="76867"/>
    <lineage>
        <taxon>Eukaryota</taxon>
        <taxon>Fungi</taxon>
        <taxon>Dikarya</taxon>
        <taxon>Basidiomycota</taxon>
        <taxon>Agaricomycotina</taxon>
        <taxon>Agaricomycetes</taxon>
        <taxon>Agaricomycetidae</taxon>
        <taxon>Agaricales</taxon>
        <taxon>Agaricineae</taxon>
        <taxon>Hymenogastraceae</taxon>
        <taxon>Hebeloma</taxon>
    </lineage>
</organism>
<evidence type="ECO:0000313" key="1">
    <source>
        <dbReference type="EMBL" id="KIM38972.1"/>
    </source>
</evidence>
<dbReference type="HOGENOM" id="CLU_2996705_0_0_1"/>
<protein>
    <submittedName>
        <fullName evidence="1">Uncharacterized protein</fullName>
    </submittedName>
</protein>
<sequence>MLGPKMAEGKCARSRLEFSVLCLCNVHLGIDLSRTNCTHIITRRPRLSSDRIFPMSA</sequence>
<accession>A0A0C2YD54</accession>
<evidence type="ECO:0000313" key="2">
    <source>
        <dbReference type="Proteomes" id="UP000053424"/>
    </source>
</evidence>
<dbReference type="AlphaFoldDB" id="A0A0C2YD54"/>